<reference evidence="2 3" key="1">
    <citation type="submission" date="2023-08" db="EMBL/GenBank/DDBJ databases">
        <title>Pseudoalteromonas haloplanktis LL1 genome.</title>
        <authorList>
            <person name="Wu S."/>
        </authorList>
    </citation>
    <scope>NUCLEOTIDE SEQUENCE [LARGE SCALE GENOMIC DNA]</scope>
    <source>
        <strain evidence="2 3">LL1</strain>
    </source>
</reference>
<comment type="caution">
    <text evidence="2">The sequence shown here is derived from an EMBL/GenBank/DDBJ whole genome shotgun (WGS) entry which is preliminary data.</text>
</comment>
<feature type="signal peptide" evidence="1">
    <location>
        <begin position="1"/>
        <end position="22"/>
    </location>
</feature>
<evidence type="ECO:0000313" key="3">
    <source>
        <dbReference type="Proteomes" id="UP001226574"/>
    </source>
</evidence>
<accession>A0ABU1BBH9</accession>
<name>A0ABU1BBH9_PSEHA</name>
<proteinExistence type="predicted"/>
<dbReference type="PROSITE" id="PS51257">
    <property type="entry name" value="PROKAR_LIPOPROTEIN"/>
    <property type="match status" value="1"/>
</dbReference>
<evidence type="ECO:0000256" key="1">
    <source>
        <dbReference type="SAM" id="SignalP"/>
    </source>
</evidence>
<gene>
    <name evidence="2" type="ORF">RC083_09430</name>
</gene>
<feature type="chain" id="PRO_5047178906" evidence="1">
    <location>
        <begin position="23"/>
        <end position="131"/>
    </location>
</feature>
<organism evidence="2 3">
    <name type="scientific">Pseudoalteromonas haloplanktis</name>
    <name type="common">Alteromonas haloplanktis</name>
    <dbReference type="NCBI Taxonomy" id="228"/>
    <lineage>
        <taxon>Bacteria</taxon>
        <taxon>Pseudomonadati</taxon>
        <taxon>Pseudomonadota</taxon>
        <taxon>Gammaproteobacteria</taxon>
        <taxon>Alteromonadales</taxon>
        <taxon>Pseudoalteromonadaceae</taxon>
        <taxon>Pseudoalteromonas</taxon>
    </lineage>
</organism>
<protein>
    <submittedName>
        <fullName evidence="2">Uncharacterized protein</fullName>
    </submittedName>
</protein>
<sequence length="131" mass="14414">MKKNILKMFLLVSSVLSCNANAAWLTSTGYIDTLTIYDRNQIIVKLKDNNGAPVAACSNKSSFIIPAIYSEEARNRMYSTLLAAKMASIPASISYNDVDNCDAWGANSKSLQKNNANNVLRINCETPKIYP</sequence>
<keyword evidence="3" id="KW-1185">Reference proteome</keyword>
<dbReference type="RefSeq" id="WP_309038930.1">
    <property type="nucleotide sequence ID" value="NZ_JAVIFY010000005.1"/>
</dbReference>
<dbReference type="Proteomes" id="UP001226574">
    <property type="component" value="Unassembled WGS sequence"/>
</dbReference>
<dbReference type="EMBL" id="JAVIFY010000005">
    <property type="protein sequence ID" value="MDQ9091813.1"/>
    <property type="molecule type" value="Genomic_DNA"/>
</dbReference>
<keyword evidence="1" id="KW-0732">Signal</keyword>
<evidence type="ECO:0000313" key="2">
    <source>
        <dbReference type="EMBL" id="MDQ9091813.1"/>
    </source>
</evidence>